<evidence type="ECO:0000313" key="1">
    <source>
        <dbReference type="EMBL" id="KKN19216.1"/>
    </source>
</evidence>
<feature type="non-terminal residue" evidence="1">
    <location>
        <position position="82"/>
    </location>
</feature>
<comment type="caution">
    <text evidence="1">The sequence shown here is derived from an EMBL/GenBank/DDBJ whole genome shotgun (WGS) entry which is preliminary data.</text>
</comment>
<dbReference type="AlphaFoldDB" id="A0A0F9R1N3"/>
<protein>
    <submittedName>
        <fullName evidence="1">Uncharacterized protein</fullName>
    </submittedName>
</protein>
<proteinExistence type="predicted"/>
<name>A0A0F9R1N3_9ZZZZ</name>
<gene>
    <name evidence="1" type="ORF">LCGC14_0947850</name>
</gene>
<accession>A0A0F9R1N3</accession>
<sequence length="82" mass="9306">MKFDDETGTLTINEFELHDMVADMNVNINPGRKDAEATGSLLERIKIIPKEPNDFTPGLVNKYEVLLNNLILMTMMIDSDIH</sequence>
<dbReference type="EMBL" id="LAZR01003355">
    <property type="protein sequence ID" value="KKN19216.1"/>
    <property type="molecule type" value="Genomic_DNA"/>
</dbReference>
<reference evidence="1" key="1">
    <citation type="journal article" date="2015" name="Nature">
        <title>Complex archaea that bridge the gap between prokaryotes and eukaryotes.</title>
        <authorList>
            <person name="Spang A."/>
            <person name="Saw J.H."/>
            <person name="Jorgensen S.L."/>
            <person name="Zaremba-Niedzwiedzka K."/>
            <person name="Martijn J."/>
            <person name="Lind A.E."/>
            <person name="van Eijk R."/>
            <person name="Schleper C."/>
            <person name="Guy L."/>
            <person name="Ettema T.J."/>
        </authorList>
    </citation>
    <scope>NUCLEOTIDE SEQUENCE</scope>
</reference>
<organism evidence="1">
    <name type="scientific">marine sediment metagenome</name>
    <dbReference type="NCBI Taxonomy" id="412755"/>
    <lineage>
        <taxon>unclassified sequences</taxon>
        <taxon>metagenomes</taxon>
        <taxon>ecological metagenomes</taxon>
    </lineage>
</organism>